<dbReference type="InterPro" id="IPR023105">
    <property type="entry name" value="YkvR-like_sf"/>
</dbReference>
<evidence type="ECO:0000313" key="2">
    <source>
        <dbReference type="Proteomes" id="UP001172743"/>
    </source>
</evidence>
<organism evidence="1 2">
    <name type="scientific">Ureibacillus aquaedulcis</name>
    <dbReference type="NCBI Taxonomy" id="3058421"/>
    <lineage>
        <taxon>Bacteria</taxon>
        <taxon>Bacillati</taxon>
        <taxon>Bacillota</taxon>
        <taxon>Bacilli</taxon>
        <taxon>Bacillales</taxon>
        <taxon>Caryophanaceae</taxon>
        <taxon>Ureibacillus</taxon>
    </lineage>
</organism>
<gene>
    <name evidence="1" type="ORF">QYB95_08325</name>
</gene>
<dbReference type="SUPFAM" id="SSF159173">
    <property type="entry name" value="YkvR-like"/>
    <property type="match status" value="1"/>
</dbReference>
<dbReference type="Gene3D" id="2.40.30.80">
    <property type="entry name" value="YkvR-like"/>
    <property type="match status" value="1"/>
</dbReference>
<comment type="caution">
    <text evidence="1">The sequence shown here is derived from an EMBL/GenBank/DDBJ whole genome shotgun (WGS) entry which is preliminary data.</text>
</comment>
<accession>A0ABT8GQ57</accession>
<evidence type="ECO:0000313" key="1">
    <source>
        <dbReference type="EMBL" id="MDN4493539.1"/>
    </source>
</evidence>
<dbReference type="InterPro" id="IPR021596">
    <property type="entry name" value="DUF3219"/>
</dbReference>
<sequence>MVKEIILNDTVIPIEKYEETTVNGLHNIIIDFKVASEDYHDIAVLLYEGTFQITVPVKDLSFKGSIIQYSTSITNLYEKGQIGDYHVSLQEVKN</sequence>
<dbReference type="EMBL" id="JAUHTQ010000004">
    <property type="protein sequence ID" value="MDN4493539.1"/>
    <property type="molecule type" value="Genomic_DNA"/>
</dbReference>
<dbReference type="Proteomes" id="UP001172743">
    <property type="component" value="Unassembled WGS sequence"/>
</dbReference>
<dbReference type="Pfam" id="PF11514">
    <property type="entry name" value="DUF3219"/>
    <property type="match status" value="1"/>
</dbReference>
<protein>
    <submittedName>
        <fullName evidence="1">DUF3219 family protein</fullName>
    </submittedName>
</protein>
<keyword evidence="2" id="KW-1185">Reference proteome</keyword>
<name>A0ABT8GQ57_9BACL</name>
<reference evidence="1" key="1">
    <citation type="submission" date="2023-07" db="EMBL/GenBank/DDBJ databases">
        <title>Ureibacillus sp. isolated from freshwater well.</title>
        <authorList>
            <person name="Kirdat K."/>
            <person name="Bhatt A."/>
            <person name="Teware R."/>
            <person name="Bhavsar Y."/>
            <person name="Yadav A."/>
        </authorList>
    </citation>
    <scope>NUCLEOTIDE SEQUENCE</scope>
    <source>
        <strain evidence="1">BA0131</strain>
    </source>
</reference>
<proteinExistence type="predicted"/>
<dbReference type="RefSeq" id="WP_301137853.1">
    <property type="nucleotide sequence ID" value="NZ_JAUHTQ010000004.1"/>
</dbReference>